<dbReference type="SMART" id="SM00034">
    <property type="entry name" value="CLECT"/>
    <property type="match status" value="1"/>
</dbReference>
<dbReference type="PROSITE" id="PS50041">
    <property type="entry name" value="C_TYPE_LECTIN_2"/>
    <property type="match status" value="1"/>
</dbReference>
<keyword evidence="4" id="KW-0325">Glycoprotein</keyword>
<dbReference type="Proteomes" id="UP000887566">
    <property type="component" value="Unplaced"/>
</dbReference>
<sequence>MTFLVFLFLIFLPSFSHQCPAGWNISTVVQNKCYLIVPEKKDWFSAEYYCQNSAGATGAQLVSICNAFENALIGVLVSNTPAILLNTDQVWIGLDDIGNDGNGEFTWANENDDCSYRHWGPGQPRLGITTECVSSAAKSTGYWSTKSCATPNYFICECSTDSSTISSTSPTAGSTSSTAGSASSTSSTGLSTKTPALPDSNATDCFDIQQQTPFAPSGVYTIHPPNASAPFDVYCDMLTDNGGWTVFQRRFNGSQDFTTQNWTNYENGFGDVGEEHWLGLEKLYWLIEKENLTEMRIDLIDCIGQNVYEAYERFKIGNAVSKYALLQAGGAHGTARDSLAAKPSQIGSKFSTRDQDHDGLPFEPCSETLKGGWWYSRCGNAHLNSVYYPQCNYTGRFPDGITWETLFSDTDGFHHSLAKTKMMIRRVV</sequence>
<dbReference type="SUPFAM" id="SSF56496">
    <property type="entry name" value="Fibrinogen C-terminal domain-like"/>
    <property type="match status" value="1"/>
</dbReference>
<name>A0A914WD59_9BILA</name>
<organism evidence="9 10">
    <name type="scientific">Plectus sambesii</name>
    <dbReference type="NCBI Taxonomy" id="2011161"/>
    <lineage>
        <taxon>Eukaryota</taxon>
        <taxon>Metazoa</taxon>
        <taxon>Ecdysozoa</taxon>
        <taxon>Nematoda</taxon>
        <taxon>Chromadorea</taxon>
        <taxon>Plectida</taxon>
        <taxon>Plectina</taxon>
        <taxon>Plectoidea</taxon>
        <taxon>Plectidae</taxon>
        <taxon>Plectus</taxon>
    </lineage>
</organism>
<feature type="signal peptide" evidence="6">
    <location>
        <begin position="1"/>
        <end position="16"/>
    </location>
</feature>
<dbReference type="InterPro" id="IPR002181">
    <property type="entry name" value="Fibrinogen_a/b/g_C_dom"/>
</dbReference>
<keyword evidence="6" id="KW-0732">Signal</keyword>
<dbReference type="InterPro" id="IPR016187">
    <property type="entry name" value="CTDL_fold"/>
</dbReference>
<evidence type="ECO:0000259" key="8">
    <source>
        <dbReference type="PROSITE" id="PS51406"/>
    </source>
</evidence>
<dbReference type="AlphaFoldDB" id="A0A914WD59"/>
<evidence type="ECO:0000259" key="7">
    <source>
        <dbReference type="PROSITE" id="PS50041"/>
    </source>
</evidence>
<dbReference type="Gene3D" id="3.90.215.10">
    <property type="entry name" value="Gamma Fibrinogen, chain A, domain 1"/>
    <property type="match status" value="1"/>
</dbReference>
<evidence type="ECO:0000256" key="5">
    <source>
        <dbReference type="SAM" id="MobiDB-lite"/>
    </source>
</evidence>
<reference evidence="10" key="1">
    <citation type="submission" date="2022-11" db="UniProtKB">
        <authorList>
            <consortium name="WormBaseParasite"/>
        </authorList>
    </citation>
    <scope>IDENTIFICATION</scope>
</reference>
<comment type="subcellular location">
    <subcellularLocation>
        <location evidence="1">Secreted</location>
    </subcellularLocation>
</comment>
<keyword evidence="3" id="KW-1015">Disulfide bond</keyword>
<evidence type="ECO:0000256" key="2">
    <source>
        <dbReference type="ARBA" id="ARBA00022525"/>
    </source>
</evidence>
<evidence type="ECO:0000313" key="9">
    <source>
        <dbReference type="Proteomes" id="UP000887566"/>
    </source>
</evidence>
<dbReference type="Pfam" id="PF00059">
    <property type="entry name" value="Lectin_C"/>
    <property type="match status" value="1"/>
</dbReference>
<protein>
    <submittedName>
        <fullName evidence="10">Fibrinogen C-terminal domain-containing protein</fullName>
    </submittedName>
</protein>
<dbReference type="PANTHER" id="PTHR47221:SF5">
    <property type="entry name" value="FIBRINOGEN C-TERMINAL DOMAIN-CONTAINING PROTEIN"/>
    <property type="match status" value="1"/>
</dbReference>
<dbReference type="WBParaSite" id="PSAMB.scaffold3916size16418.g22886.t1">
    <property type="protein sequence ID" value="PSAMB.scaffold3916size16418.g22886.t1"/>
    <property type="gene ID" value="PSAMB.scaffold3916size16418.g22886"/>
</dbReference>
<proteinExistence type="predicted"/>
<dbReference type="PANTHER" id="PTHR47221">
    <property type="entry name" value="FIBRINOGEN ALPHA CHAIN"/>
    <property type="match status" value="1"/>
</dbReference>
<dbReference type="SMART" id="SM00186">
    <property type="entry name" value="FBG"/>
    <property type="match status" value="1"/>
</dbReference>
<evidence type="ECO:0000256" key="3">
    <source>
        <dbReference type="ARBA" id="ARBA00023157"/>
    </source>
</evidence>
<keyword evidence="2" id="KW-0964">Secreted</keyword>
<evidence type="ECO:0000256" key="6">
    <source>
        <dbReference type="SAM" id="SignalP"/>
    </source>
</evidence>
<evidence type="ECO:0000256" key="1">
    <source>
        <dbReference type="ARBA" id="ARBA00004613"/>
    </source>
</evidence>
<dbReference type="CDD" id="cd00037">
    <property type="entry name" value="CLECT"/>
    <property type="match status" value="1"/>
</dbReference>
<evidence type="ECO:0000256" key="4">
    <source>
        <dbReference type="ARBA" id="ARBA00023180"/>
    </source>
</evidence>
<dbReference type="Gene3D" id="3.10.100.10">
    <property type="entry name" value="Mannose-Binding Protein A, subunit A"/>
    <property type="match status" value="1"/>
</dbReference>
<dbReference type="GO" id="GO:0034116">
    <property type="term" value="P:positive regulation of heterotypic cell-cell adhesion"/>
    <property type="evidence" value="ECO:0007669"/>
    <property type="project" value="TreeGrafter"/>
</dbReference>
<dbReference type="NCBIfam" id="NF040941">
    <property type="entry name" value="GGGWT_bact"/>
    <property type="match status" value="1"/>
</dbReference>
<dbReference type="CDD" id="cd00087">
    <property type="entry name" value="FReD"/>
    <property type="match status" value="1"/>
</dbReference>
<dbReference type="GO" id="GO:0030674">
    <property type="term" value="F:protein-macromolecule adaptor activity"/>
    <property type="evidence" value="ECO:0007669"/>
    <property type="project" value="TreeGrafter"/>
</dbReference>
<feature type="region of interest" description="Disordered" evidence="5">
    <location>
        <begin position="167"/>
        <end position="194"/>
    </location>
</feature>
<evidence type="ECO:0000313" key="10">
    <source>
        <dbReference type="WBParaSite" id="PSAMB.scaffold3916size16418.g22886.t1"/>
    </source>
</evidence>
<dbReference type="InterPro" id="IPR014716">
    <property type="entry name" value="Fibrinogen_a/b/g_C_1"/>
</dbReference>
<feature type="domain" description="C-type lectin" evidence="7">
    <location>
        <begin position="29"/>
        <end position="157"/>
    </location>
</feature>
<dbReference type="InterPro" id="IPR016186">
    <property type="entry name" value="C-type_lectin-like/link_sf"/>
</dbReference>
<feature type="domain" description="Fibrinogen C-terminal" evidence="8">
    <location>
        <begin position="196"/>
        <end position="428"/>
    </location>
</feature>
<dbReference type="Pfam" id="PF00147">
    <property type="entry name" value="Fibrinogen_C"/>
    <property type="match status" value="1"/>
</dbReference>
<dbReference type="GO" id="GO:0005577">
    <property type="term" value="C:fibrinogen complex"/>
    <property type="evidence" value="ECO:0007669"/>
    <property type="project" value="TreeGrafter"/>
</dbReference>
<feature type="chain" id="PRO_5036965409" evidence="6">
    <location>
        <begin position="17"/>
        <end position="428"/>
    </location>
</feature>
<dbReference type="InterPro" id="IPR036056">
    <property type="entry name" value="Fibrinogen-like_C"/>
</dbReference>
<dbReference type="SUPFAM" id="SSF56436">
    <property type="entry name" value="C-type lectin-like"/>
    <property type="match status" value="1"/>
</dbReference>
<dbReference type="InterPro" id="IPR001304">
    <property type="entry name" value="C-type_lectin-like"/>
</dbReference>
<dbReference type="PROSITE" id="PS51406">
    <property type="entry name" value="FIBRINOGEN_C_2"/>
    <property type="match status" value="1"/>
</dbReference>
<dbReference type="GO" id="GO:0005201">
    <property type="term" value="F:extracellular matrix structural constituent"/>
    <property type="evidence" value="ECO:0007669"/>
    <property type="project" value="TreeGrafter"/>
</dbReference>
<dbReference type="InterPro" id="IPR037579">
    <property type="entry name" value="FIB_ANG-like"/>
</dbReference>
<accession>A0A914WD59</accession>
<keyword evidence="9" id="KW-1185">Reference proteome</keyword>